<feature type="domain" description="Fe/B12 periplasmic-binding" evidence="2">
    <location>
        <begin position="20"/>
        <end position="257"/>
    </location>
</feature>
<comment type="caution">
    <text evidence="3">The sequence shown here is derived from an EMBL/GenBank/DDBJ whole genome shotgun (WGS) entry which is preliminary data.</text>
</comment>
<evidence type="ECO:0000256" key="1">
    <source>
        <dbReference type="ARBA" id="ARBA00022729"/>
    </source>
</evidence>
<reference evidence="3 4" key="1">
    <citation type="submission" date="2021-05" db="EMBL/GenBank/DDBJ databases">
        <title>A Polyphasic approach of four new species of the genus Ohtaekwangia: Ohtaekwangia histidinii sp. nov., Ohtaekwangia cretensis sp. nov., Ohtaekwangia indiensis sp. nov., Ohtaekwangia reichenbachii sp. nov. from diverse environment.</title>
        <authorList>
            <person name="Octaviana S."/>
        </authorList>
    </citation>
    <scope>NUCLEOTIDE SEQUENCE [LARGE SCALE GENOMIC DNA]</scope>
    <source>
        <strain evidence="3 4">PWU5</strain>
    </source>
</reference>
<dbReference type="InterPro" id="IPR002491">
    <property type="entry name" value="ABC_transptr_periplasmic_BD"/>
</dbReference>
<dbReference type="SUPFAM" id="SSF53807">
    <property type="entry name" value="Helical backbone' metal receptor"/>
    <property type="match status" value="1"/>
</dbReference>
<protein>
    <submittedName>
        <fullName evidence="3">ABC transporter substrate-binding protein</fullName>
    </submittedName>
</protein>
<dbReference type="PROSITE" id="PS50983">
    <property type="entry name" value="FE_B12_PBP"/>
    <property type="match status" value="1"/>
</dbReference>
<proteinExistence type="predicted"/>
<evidence type="ECO:0000313" key="4">
    <source>
        <dbReference type="Proteomes" id="UP001319080"/>
    </source>
</evidence>
<gene>
    <name evidence="3" type="ORF">KK062_05705</name>
</gene>
<name>A0AAP2DXR8_9BACT</name>
<dbReference type="EMBL" id="JAHESE010000003">
    <property type="protein sequence ID" value="MBT1707704.1"/>
    <property type="molecule type" value="Genomic_DNA"/>
</dbReference>
<keyword evidence="1" id="KW-0732">Signal</keyword>
<dbReference type="Pfam" id="PF01497">
    <property type="entry name" value="Peripla_BP_2"/>
    <property type="match status" value="1"/>
</dbReference>
<dbReference type="Gene3D" id="3.40.50.1980">
    <property type="entry name" value="Nitrogenase molybdenum iron protein domain"/>
    <property type="match status" value="2"/>
</dbReference>
<dbReference type="NCBIfam" id="NF038402">
    <property type="entry name" value="TroA_like"/>
    <property type="match status" value="1"/>
</dbReference>
<keyword evidence="4" id="KW-1185">Reference proteome</keyword>
<accession>A0AAP2DXR8</accession>
<dbReference type="PANTHER" id="PTHR30535:SF35">
    <property type="entry name" value="PERIPLASMIC BINDING PROTEIN"/>
    <property type="match status" value="1"/>
</dbReference>
<dbReference type="Proteomes" id="UP001319080">
    <property type="component" value="Unassembled WGS sequence"/>
</dbReference>
<evidence type="ECO:0000259" key="2">
    <source>
        <dbReference type="PROSITE" id="PS50983"/>
    </source>
</evidence>
<dbReference type="InterPro" id="IPR054828">
    <property type="entry name" value="Vit_B12_bind_prot"/>
</dbReference>
<dbReference type="PANTHER" id="PTHR30535">
    <property type="entry name" value="VITAMIN B12-BINDING PROTEIN"/>
    <property type="match status" value="1"/>
</dbReference>
<evidence type="ECO:0000313" key="3">
    <source>
        <dbReference type="EMBL" id="MBT1707704.1"/>
    </source>
</evidence>
<dbReference type="AlphaFoldDB" id="A0AAP2DXR8"/>
<organism evidence="3 4">
    <name type="scientific">Dawidia cretensis</name>
    <dbReference type="NCBI Taxonomy" id="2782350"/>
    <lineage>
        <taxon>Bacteria</taxon>
        <taxon>Pseudomonadati</taxon>
        <taxon>Bacteroidota</taxon>
        <taxon>Cytophagia</taxon>
        <taxon>Cytophagales</taxon>
        <taxon>Chryseotaleaceae</taxon>
        <taxon>Dawidia</taxon>
    </lineage>
</organism>
<dbReference type="InterPro" id="IPR050902">
    <property type="entry name" value="ABC_Transporter_SBP"/>
</dbReference>
<sequence length="257" mass="28747">MTYTDQVGNNVTTYNGTPERIISLVPSQTELLADVGLEQHVVGITKFCIYPPSWRETKTIVGGTKNFHFETIHSLKPDLIIGNKEENYQEGIVTLQETHPVWLSDIVTLEDARQMILAIGTLTGRLPAATTIVDRINTAFAALRPLPPKRVVYLIWRDPWMAAGPGTFIDTMLTGLGLINAVQQSRYPTLTPAELAALAPDYILLSSEPYPFRQKHVEELRQLCPTTRCILVDGEMFSWYGSRLIQAPAYFNSLTLT</sequence>
<dbReference type="RefSeq" id="WP_254083295.1">
    <property type="nucleotide sequence ID" value="NZ_JAHESE010000003.1"/>
</dbReference>